<dbReference type="Proteomes" id="UP001063166">
    <property type="component" value="Unassembled WGS sequence"/>
</dbReference>
<feature type="compositionally biased region" description="Polar residues" evidence="1">
    <location>
        <begin position="7"/>
        <end position="21"/>
    </location>
</feature>
<dbReference type="InterPro" id="IPR001680">
    <property type="entry name" value="WD40_rpt"/>
</dbReference>
<dbReference type="SUPFAM" id="SSF50978">
    <property type="entry name" value="WD40 repeat-like"/>
    <property type="match status" value="1"/>
</dbReference>
<keyword evidence="4" id="KW-1185">Reference proteome</keyword>
<feature type="region of interest" description="Disordered" evidence="1">
    <location>
        <begin position="401"/>
        <end position="441"/>
    </location>
</feature>
<feature type="transmembrane region" description="Helical" evidence="2">
    <location>
        <begin position="354"/>
        <end position="376"/>
    </location>
</feature>
<dbReference type="EMBL" id="BRPK01000005">
    <property type="protein sequence ID" value="GLB38800.1"/>
    <property type="molecule type" value="Genomic_DNA"/>
</dbReference>
<organism evidence="3 4">
    <name type="scientific">Lyophyllum shimeji</name>
    <name type="common">Hon-shimeji</name>
    <name type="synonym">Tricholoma shimeji</name>
    <dbReference type="NCBI Taxonomy" id="47721"/>
    <lineage>
        <taxon>Eukaryota</taxon>
        <taxon>Fungi</taxon>
        <taxon>Dikarya</taxon>
        <taxon>Basidiomycota</taxon>
        <taxon>Agaricomycotina</taxon>
        <taxon>Agaricomycetes</taxon>
        <taxon>Agaricomycetidae</taxon>
        <taxon>Agaricales</taxon>
        <taxon>Tricholomatineae</taxon>
        <taxon>Lyophyllaceae</taxon>
        <taxon>Lyophyllum</taxon>
    </lineage>
</organism>
<feature type="transmembrane region" description="Helical" evidence="2">
    <location>
        <begin position="239"/>
        <end position="258"/>
    </location>
</feature>
<keyword evidence="2" id="KW-0472">Membrane</keyword>
<sequence>MRKASANFPSSHPSRQASQGNDDFRKRSGHLAVDDEDDGLGPYHEDPHTPQAIVHSYRRFERHISTLRHQLGLFLSECRQLGRSYALILAAKDVREGLENLLSKFHDNAKRISPLLQDELVPSVGASTAASVESFPFWLEGVAEACENFRERLDEFREYTDESAKIKSLMGFFVKDLKYRASCLKEYGEKLDTDYMRCYIHDLADEMSHDLQSMTSAFMFFNEYGMPAMQYEQRRDTEIVLNMSTVATFFSAVAVTTLQMSFDRISNEKRSTFSIVNTFLFGSLVLSIGAALNSLLAVAWKRTPYGSRGRRLPLWVTIWIHASAPVFLALSIASFSAGLVLFAYASEQEAHTKYVTLASTAITTFGLVTITAWFGYEQWVAPFLLPNAPWRPFIKRDHEWEERRSKKRPSRPALDHRRSRTGSLSLSEDSDGSTRTGGSSFNIVPPIVSRLPVVDLLNKVAALGRQEAREQSLALDVEHQPPRSPTAAQQQTRARWVHSAKLVTTLKSVTNVFKQGTPSTVTSPSAVITADVSAPVNTDRLGTPLVHSVPDVPVLVLPHQHGLVQDLEYSSDGLFLATTSRDKVLDSSTTVIYTTSSNYAITSRYRHRQRWASKQVLWSPNSDKLLVRLERSIDFLDTGCNLLSTVRRPQSIESAAWLSSGFLSVERSTVFKMNMQGRVLAKYRFDKLLLRDITVIPNSNLLLVVGRVTHSRQEVLPSNSRAEKRLILFDMRTEADLSRHPILDDVRYVQMAKSLSSTRNGYDILLSHKNRPSPKLWTLHPHLKGWHRVRPTDITLQPSLELTGHGFFVGEHDKMLACAGQDGDIHVLDRETGLPVHRIKAQAVNYGVRCFAWCPTSTTFAAVGRDGLKFWSTELVSENRGFLLSAEPTRMPEIQPDQPAGGPGQSLGLRTTVNTDQALHSAVLVS</sequence>
<keyword evidence="2" id="KW-1133">Transmembrane helix</keyword>
<feature type="region of interest" description="Disordered" evidence="1">
    <location>
        <begin position="891"/>
        <end position="910"/>
    </location>
</feature>
<protein>
    <recommendedName>
        <fullName evidence="5">WD40 repeat-like protein</fullName>
    </recommendedName>
</protein>
<evidence type="ECO:0000313" key="3">
    <source>
        <dbReference type="EMBL" id="GLB38800.1"/>
    </source>
</evidence>
<feature type="region of interest" description="Disordered" evidence="1">
    <location>
        <begin position="473"/>
        <end position="493"/>
    </location>
</feature>
<gene>
    <name evidence="3" type="ORF">LshimejAT787_0506650</name>
</gene>
<evidence type="ECO:0000256" key="1">
    <source>
        <dbReference type="SAM" id="MobiDB-lite"/>
    </source>
</evidence>
<reference evidence="3" key="1">
    <citation type="submission" date="2022-07" db="EMBL/GenBank/DDBJ databases">
        <title>The genome of Lyophyllum shimeji provides insight into the initial evolution of ectomycorrhizal fungal genome.</title>
        <authorList>
            <person name="Kobayashi Y."/>
            <person name="Shibata T."/>
            <person name="Hirakawa H."/>
            <person name="Shigenobu S."/>
            <person name="Nishiyama T."/>
            <person name="Yamada A."/>
            <person name="Hasebe M."/>
            <person name="Kawaguchi M."/>
        </authorList>
    </citation>
    <scope>NUCLEOTIDE SEQUENCE</scope>
    <source>
        <strain evidence="3">AT787</strain>
    </source>
</reference>
<accession>A0A9P3UPA9</accession>
<evidence type="ECO:0000313" key="4">
    <source>
        <dbReference type="Proteomes" id="UP001063166"/>
    </source>
</evidence>
<feature type="region of interest" description="Disordered" evidence="1">
    <location>
        <begin position="1"/>
        <end position="48"/>
    </location>
</feature>
<feature type="transmembrane region" description="Helical" evidence="2">
    <location>
        <begin position="318"/>
        <end position="342"/>
    </location>
</feature>
<proteinExistence type="predicted"/>
<comment type="caution">
    <text evidence="3">The sequence shown here is derived from an EMBL/GenBank/DDBJ whole genome shotgun (WGS) entry which is preliminary data.</text>
</comment>
<dbReference type="SMART" id="SM00320">
    <property type="entry name" value="WD40"/>
    <property type="match status" value="3"/>
</dbReference>
<dbReference type="Gene3D" id="2.130.10.10">
    <property type="entry name" value="YVTN repeat-like/Quinoprotein amine dehydrogenase"/>
    <property type="match status" value="1"/>
</dbReference>
<evidence type="ECO:0008006" key="5">
    <source>
        <dbReference type="Google" id="ProtNLM"/>
    </source>
</evidence>
<evidence type="ECO:0000256" key="2">
    <source>
        <dbReference type="SAM" id="Phobius"/>
    </source>
</evidence>
<feature type="compositionally biased region" description="Low complexity" evidence="1">
    <location>
        <begin position="421"/>
        <end position="440"/>
    </location>
</feature>
<keyword evidence="2" id="KW-0812">Transmembrane</keyword>
<dbReference type="OrthoDB" id="972532at2759"/>
<feature type="transmembrane region" description="Helical" evidence="2">
    <location>
        <begin position="279"/>
        <end position="298"/>
    </location>
</feature>
<dbReference type="AlphaFoldDB" id="A0A9P3UPA9"/>
<dbReference type="InterPro" id="IPR015943">
    <property type="entry name" value="WD40/YVTN_repeat-like_dom_sf"/>
</dbReference>
<name>A0A9P3UPA9_LYOSH</name>
<dbReference type="InterPro" id="IPR036322">
    <property type="entry name" value="WD40_repeat_dom_sf"/>
</dbReference>